<dbReference type="AlphaFoldDB" id="A0A3M3ADQ4"/>
<sequence length="135" mass="15228">MNPLAFIIDARNGAYEQFLAYPNGERVLRQLAFQLMPLALKRITQRCNHRGNLASGIDHLADVALFQRGGQDTQTQLRWLEVLALEDAKAHILCALEKHYLSMVLVAAFTVVNQRLLEVAFAACRATHEQAWETP</sequence>
<evidence type="ECO:0000313" key="2">
    <source>
        <dbReference type="Proteomes" id="UP000272627"/>
    </source>
</evidence>
<reference evidence="1 2" key="1">
    <citation type="submission" date="2018-08" db="EMBL/GenBank/DDBJ databases">
        <title>Recombination of ecologically and evolutionarily significant loci maintains genetic cohesion in the Pseudomonas syringae species complex.</title>
        <authorList>
            <person name="Dillon M."/>
            <person name="Thakur S."/>
            <person name="Almeida R.N.D."/>
            <person name="Weir B.S."/>
            <person name="Guttman D.S."/>
        </authorList>
    </citation>
    <scope>NUCLEOTIDE SEQUENCE [LARGE SCALE GENOMIC DNA]</scope>
    <source>
        <strain evidence="1 2">ICMP 8636</strain>
    </source>
</reference>
<organism evidence="1 2">
    <name type="scientific">Pseudomonas amygdali pv. eriobotryae</name>
    <dbReference type="NCBI Taxonomy" id="129137"/>
    <lineage>
        <taxon>Bacteria</taxon>
        <taxon>Pseudomonadati</taxon>
        <taxon>Pseudomonadota</taxon>
        <taxon>Gammaproteobacteria</taxon>
        <taxon>Pseudomonadales</taxon>
        <taxon>Pseudomonadaceae</taxon>
        <taxon>Pseudomonas</taxon>
        <taxon>Pseudomonas amygdali</taxon>
    </lineage>
</organism>
<evidence type="ECO:0000313" key="1">
    <source>
        <dbReference type="EMBL" id="RML98571.1"/>
    </source>
</evidence>
<proteinExistence type="predicted"/>
<protein>
    <submittedName>
        <fullName evidence="1">Uncharacterized protein</fullName>
    </submittedName>
</protein>
<dbReference type="EMBL" id="RBOA01000311">
    <property type="protein sequence ID" value="RML98571.1"/>
    <property type="molecule type" value="Genomic_DNA"/>
</dbReference>
<comment type="caution">
    <text evidence="1">The sequence shown here is derived from an EMBL/GenBank/DDBJ whole genome shotgun (WGS) entry which is preliminary data.</text>
</comment>
<dbReference type="Proteomes" id="UP000272627">
    <property type="component" value="Unassembled WGS sequence"/>
</dbReference>
<gene>
    <name evidence="1" type="ORF">ALQ86_200134</name>
</gene>
<name>A0A3M3ADQ4_PSEA0</name>
<accession>A0A3M3ADQ4</accession>